<accession>A0ABX0SGA7</accession>
<dbReference type="InterPro" id="IPR021373">
    <property type="entry name" value="DUF2993"/>
</dbReference>
<name>A0ABX0SGA7_9ACTN</name>
<sequence>MAVRRARSWLAVLLVVVVLVAGLMLVDAHVRDQAEQRTSAQVAEQLGGARVTTELGGWPILLAGVTKRVERVHVTADDAVVTIEGRTGTVESIDITAEGLSPWDDLPQATAEDLDADIAFRWSDLEAMTGFPLSYVSGNRVSASLTVEYFGATIAIQVEGDLDLAADGSLTIADPTAEVAGIDVPESIVTGALDALAAEMRLPQPAGLVYEGLDIDADGVVAHLHGTGVAVGELI</sequence>
<dbReference type="EMBL" id="JAAMOZ010000001">
    <property type="protein sequence ID" value="NIH57408.1"/>
    <property type="molecule type" value="Genomic_DNA"/>
</dbReference>
<gene>
    <name evidence="1" type="ORF">FB473_002053</name>
</gene>
<organism evidence="1 2">
    <name type="scientific">Brooklawnia cerclae</name>
    <dbReference type="NCBI Taxonomy" id="349934"/>
    <lineage>
        <taxon>Bacteria</taxon>
        <taxon>Bacillati</taxon>
        <taxon>Actinomycetota</taxon>
        <taxon>Actinomycetes</taxon>
        <taxon>Propionibacteriales</taxon>
        <taxon>Propionibacteriaceae</taxon>
        <taxon>Brooklawnia</taxon>
    </lineage>
</organism>
<evidence type="ECO:0008006" key="3">
    <source>
        <dbReference type="Google" id="ProtNLM"/>
    </source>
</evidence>
<evidence type="ECO:0000313" key="2">
    <source>
        <dbReference type="Proteomes" id="UP000749311"/>
    </source>
</evidence>
<reference evidence="1 2" key="1">
    <citation type="submission" date="2020-02" db="EMBL/GenBank/DDBJ databases">
        <title>Sequencing the genomes of 1000 actinobacteria strains.</title>
        <authorList>
            <person name="Klenk H.-P."/>
        </authorList>
    </citation>
    <scope>NUCLEOTIDE SEQUENCE [LARGE SCALE GENOMIC DNA]</scope>
    <source>
        <strain evidence="1 2">DSM 19609</strain>
    </source>
</reference>
<dbReference type="Proteomes" id="UP000749311">
    <property type="component" value="Unassembled WGS sequence"/>
</dbReference>
<protein>
    <recommendedName>
        <fullName evidence="3">DUF2993 domain-containing protein</fullName>
    </recommendedName>
</protein>
<proteinExistence type="predicted"/>
<evidence type="ECO:0000313" key="1">
    <source>
        <dbReference type="EMBL" id="NIH57408.1"/>
    </source>
</evidence>
<keyword evidence="2" id="KW-1185">Reference proteome</keyword>
<comment type="caution">
    <text evidence="1">The sequence shown here is derived from an EMBL/GenBank/DDBJ whole genome shotgun (WGS) entry which is preliminary data.</text>
</comment>
<dbReference type="RefSeq" id="WP_167167064.1">
    <property type="nucleotide sequence ID" value="NZ_BAAAOO010000016.1"/>
</dbReference>
<dbReference type="Pfam" id="PF11209">
    <property type="entry name" value="LmeA"/>
    <property type="match status" value="1"/>
</dbReference>